<dbReference type="AlphaFoldDB" id="A0A0S2DGF4"/>
<dbReference type="Proteomes" id="UP000061569">
    <property type="component" value="Chromosome"/>
</dbReference>
<dbReference type="EMBL" id="CP013140">
    <property type="protein sequence ID" value="ALN57626.1"/>
    <property type="molecule type" value="Genomic_DNA"/>
</dbReference>
<reference evidence="2 3" key="1">
    <citation type="submission" date="2015-11" db="EMBL/GenBank/DDBJ databases">
        <title>Genome sequences of Lysobacter enzymogenes strain C3 and Lysobacter antibioticus ATCC 29479.</title>
        <authorList>
            <person name="Kobayashi D.Y."/>
        </authorList>
    </citation>
    <scope>NUCLEOTIDE SEQUENCE [LARGE SCALE GENOMIC DNA]</scope>
    <source>
        <strain evidence="2 3">C3</strain>
    </source>
</reference>
<evidence type="ECO:0000313" key="2">
    <source>
        <dbReference type="EMBL" id="ALN57626.1"/>
    </source>
</evidence>
<gene>
    <name evidence="2" type="ORF">GLE_2277</name>
</gene>
<feature type="region of interest" description="Disordered" evidence="1">
    <location>
        <begin position="1"/>
        <end position="72"/>
    </location>
</feature>
<proteinExistence type="predicted"/>
<dbReference type="PATRIC" id="fig|69.6.peg.2242"/>
<dbReference type="KEGG" id="lez:GLE_2277"/>
<feature type="compositionally biased region" description="Basic and acidic residues" evidence="1">
    <location>
        <begin position="30"/>
        <end position="48"/>
    </location>
</feature>
<evidence type="ECO:0000313" key="3">
    <source>
        <dbReference type="Proteomes" id="UP000061569"/>
    </source>
</evidence>
<organism evidence="2 3">
    <name type="scientific">Lysobacter enzymogenes</name>
    <dbReference type="NCBI Taxonomy" id="69"/>
    <lineage>
        <taxon>Bacteria</taxon>
        <taxon>Pseudomonadati</taxon>
        <taxon>Pseudomonadota</taxon>
        <taxon>Gammaproteobacteria</taxon>
        <taxon>Lysobacterales</taxon>
        <taxon>Lysobacteraceae</taxon>
        <taxon>Lysobacter</taxon>
    </lineage>
</organism>
<sequence>MRGQITEVPRRVRETPAAVGRRCGGAGRESAAKERRDEALGSRIRGNDGGRGSRCAGWRERTERTGGTGPTR</sequence>
<protein>
    <submittedName>
        <fullName evidence="2">Uncharacterized protein</fullName>
    </submittedName>
</protein>
<accession>A0A0S2DGF4</accession>
<evidence type="ECO:0000256" key="1">
    <source>
        <dbReference type="SAM" id="MobiDB-lite"/>
    </source>
</evidence>
<name>A0A0S2DGF4_LYSEN</name>